<sequence>MVSCGFDDQAWLIRTPGSYKETQTLINPLNGGIEERKIPEMEGQLCLAHFEEWLFLVSDLSDDCFLLNIYSHKKIHLPPIDEESFASVRLCILTSSPTSPDCTIIFFGEEDNFLLFCHPGDKEWTELPVDLDVTHILTMLKYKEKLYVVLLNSIEIIDIASLSTSAGTTYVKTISMDNKPDHYFPFFGIGRLGHLVESCGDLFFVRTCFPGTTKTVIDLDISKLEITETETNWVRVESIGDCAFFLDQHGKGGQSFRAKDAQMDRNCVYQLLSCYDGTRLYKICLNNQTISFKLLPEEAIQDQYYCSFTWLLPLRRPVLKPEIGISFETNACSIELISEKLPLKDSGRLRAVCKLWTNLSNPIKEELVWLMYCPKKSGTCQMYNPFKGKQFKLNLKNLNSDESIHLLFSKDGWVLALQGYDQLCLLNPFTNDFHHLPMLEDCYCYGGIAMSCAPNSLSNCVVFALVGPLRGEYTTIITWHYGQDEWCHMEFDNNCPFPVANNNPVFIDGEFYCLGRLGNLGVFNPENNTWRILDKPSPIYLDLDQAPEIASEYCYLLECNGDLISVFRAVNLDYVRVYKLDRSKMSWTRLEDLGDLTLFLDFRTSIARSAPCKSYSNKLYLPRLHDETSTATFYYNMKTRMHNPDFKCLKEPYNCVWLEPNLCSHI</sequence>
<comment type="caution">
    <text evidence="2">The sequence shown here is derived from an EMBL/GenBank/DDBJ whole genome shotgun (WGS) entry which is preliminary data.</text>
</comment>
<dbReference type="Proteomes" id="UP000623129">
    <property type="component" value="Unassembled WGS sequence"/>
</dbReference>
<dbReference type="AlphaFoldDB" id="A0A833R010"/>
<organism evidence="2 3">
    <name type="scientific">Carex littledalei</name>
    <dbReference type="NCBI Taxonomy" id="544730"/>
    <lineage>
        <taxon>Eukaryota</taxon>
        <taxon>Viridiplantae</taxon>
        <taxon>Streptophyta</taxon>
        <taxon>Embryophyta</taxon>
        <taxon>Tracheophyta</taxon>
        <taxon>Spermatophyta</taxon>
        <taxon>Magnoliopsida</taxon>
        <taxon>Liliopsida</taxon>
        <taxon>Poales</taxon>
        <taxon>Cyperaceae</taxon>
        <taxon>Cyperoideae</taxon>
        <taxon>Cariceae</taxon>
        <taxon>Carex</taxon>
        <taxon>Carex subgen. Euthyceras</taxon>
    </lineage>
</organism>
<evidence type="ECO:0000259" key="1">
    <source>
        <dbReference type="Pfam" id="PF03478"/>
    </source>
</evidence>
<reference evidence="2" key="1">
    <citation type="submission" date="2020-01" db="EMBL/GenBank/DDBJ databases">
        <title>Genome sequence of Kobresia littledalei, the first chromosome-level genome in the family Cyperaceae.</title>
        <authorList>
            <person name="Qu G."/>
        </authorList>
    </citation>
    <scope>NUCLEOTIDE SEQUENCE</scope>
    <source>
        <strain evidence="2">C.B.Clarke</strain>
        <tissue evidence="2">Leaf</tissue>
    </source>
</reference>
<feature type="domain" description="KIB1-4 beta-propeller" evidence="1">
    <location>
        <begin position="391"/>
        <end position="611"/>
    </location>
</feature>
<keyword evidence="3" id="KW-1185">Reference proteome</keyword>
<dbReference type="SUPFAM" id="SSF50965">
    <property type="entry name" value="Galactose oxidase, central domain"/>
    <property type="match status" value="1"/>
</dbReference>
<feature type="domain" description="KIB1-4 beta-propeller" evidence="1">
    <location>
        <begin position="35"/>
        <end position="276"/>
    </location>
</feature>
<accession>A0A833R010</accession>
<dbReference type="PANTHER" id="PTHR33127">
    <property type="entry name" value="TRANSMEMBRANE PROTEIN"/>
    <property type="match status" value="1"/>
</dbReference>
<evidence type="ECO:0000313" key="3">
    <source>
        <dbReference type="Proteomes" id="UP000623129"/>
    </source>
</evidence>
<protein>
    <submittedName>
        <fullName evidence="2">F-box protein family-like protein</fullName>
    </submittedName>
</protein>
<name>A0A833R010_9POAL</name>
<gene>
    <name evidence="2" type="ORF">FCM35_KLT05468</name>
</gene>
<proteinExistence type="predicted"/>
<evidence type="ECO:0000313" key="2">
    <source>
        <dbReference type="EMBL" id="KAF3330137.1"/>
    </source>
</evidence>
<dbReference type="EMBL" id="SWLB01000014">
    <property type="protein sequence ID" value="KAF3330137.1"/>
    <property type="molecule type" value="Genomic_DNA"/>
</dbReference>
<dbReference type="Pfam" id="PF03478">
    <property type="entry name" value="Beta-prop_KIB1-4"/>
    <property type="match status" value="2"/>
</dbReference>
<dbReference type="InterPro" id="IPR011043">
    <property type="entry name" value="Gal_Oxase/kelch_b-propeller"/>
</dbReference>
<dbReference type="InterPro" id="IPR005174">
    <property type="entry name" value="KIB1-4_b-propeller"/>
</dbReference>
<dbReference type="PANTHER" id="PTHR33127:SF97">
    <property type="entry name" value="OS08G0448300 PROTEIN"/>
    <property type="match status" value="1"/>
</dbReference>
<dbReference type="OrthoDB" id="679467at2759"/>